<gene>
    <name evidence="1" type="ORF">Tci_012249</name>
</gene>
<sequence>MGMGQSEGMAQGCREWRNAGIGVRCGHTSNRPAGLARSTKLPPAPSGYPSDLSTILGWLATLPCSYPCLPIGGQRVDALEEVSIKAIAGEEFPINNTPGVDGTCCKSIEMHLLVSIAGVTISTADLEVSAVKPKTPPTTTSIFDDEDIIMAQTLIKMKEEKAKEKGMAFKEVKESNRPARSVLTLKPLPTIDPNDKRKAVLEESEPKKMTRSDLLLLGLLEMKRLLEMRLTHKEQEKYTVDERAKLLAEYFKTRKKQLAEERTTAIKNKPPTRTQLRRLRMTYLKRTEKVANFMPFGSDEDERLIQKMNEKAVDVHKEKVLEEPDSTKVLKMKAKKEGRKGDFRTMFEANAEDELWHNLEEWSLKSWNFYENCGVNILILEDGIKIHMLAERRYPLTAKTLKRMLSLRLIVESASDAAYDLLRFIQKRIDECGGYDRGEKDL</sequence>
<protein>
    <submittedName>
        <fullName evidence="1">Uncharacterized protein</fullName>
    </submittedName>
</protein>
<organism evidence="1">
    <name type="scientific">Tanacetum cinerariifolium</name>
    <name type="common">Dalmatian daisy</name>
    <name type="synonym">Chrysanthemum cinerariifolium</name>
    <dbReference type="NCBI Taxonomy" id="118510"/>
    <lineage>
        <taxon>Eukaryota</taxon>
        <taxon>Viridiplantae</taxon>
        <taxon>Streptophyta</taxon>
        <taxon>Embryophyta</taxon>
        <taxon>Tracheophyta</taxon>
        <taxon>Spermatophyta</taxon>
        <taxon>Magnoliopsida</taxon>
        <taxon>eudicotyledons</taxon>
        <taxon>Gunneridae</taxon>
        <taxon>Pentapetalae</taxon>
        <taxon>asterids</taxon>
        <taxon>campanulids</taxon>
        <taxon>Asterales</taxon>
        <taxon>Asteraceae</taxon>
        <taxon>Asteroideae</taxon>
        <taxon>Anthemideae</taxon>
        <taxon>Anthemidinae</taxon>
        <taxon>Tanacetum</taxon>
    </lineage>
</organism>
<reference evidence="1" key="1">
    <citation type="journal article" date="2019" name="Sci. Rep.">
        <title>Draft genome of Tanacetum cinerariifolium, the natural source of mosquito coil.</title>
        <authorList>
            <person name="Yamashiro T."/>
            <person name="Shiraishi A."/>
            <person name="Satake H."/>
            <person name="Nakayama K."/>
        </authorList>
    </citation>
    <scope>NUCLEOTIDE SEQUENCE</scope>
</reference>
<name>A0A6L2JT74_TANCI</name>
<dbReference type="EMBL" id="BKCJ010001281">
    <property type="protein sequence ID" value="GEU40271.1"/>
    <property type="molecule type" value="Genomic_DNA"/>
</dbReference>
<comment type="caution">
    <text evidence="1">The sequence shown here is derived from an EMBL/GenBank/DDBJ whole genome shotgun (WGS) entry which is preliminary data.</text>
</comment>
<proteinExistence type="predicted"/>
<accession>A0A6L2JT74</accession>
<evidence type="ECO:0000313" key="1">
    <source>
        <dbReference type="EMBL" id="GEU40271.1"/>
    </source>
</evidence>
<dbReference type="AlphaFoldDB" id="A0A6L2JT74"/>